<sequence length="652" mass="72802">MVFADKLAVPPTSGSALLQLFAAAFRSGDVDSDSDSEADTSQQLGPRIDIDIAQQQHQNDKDEICPRSHDTSPISKTHLEDSTTGATTQGIQSGLSFGSIEDKKGVANKLQSAFGYSKDEELIGEYSCWLARSLLLPGYLYITTHHVCFYANLPSNHDVVQKEGFFSKKSTKTTKFNRYWFILKNDVLSYYSDQSEVYYPIKTIDLKDALSAEPSLGNELAFYIHTPTRRIKFKTDSGLAREDWVKAIQKSIFHAKMNEDNVKISIPLSYVTDIEINPTSFVDTIQLTVKDADGAEDEFFFTYFDDTQGTLALLRRQVEESKQAETEKHLKLYNSTSPGADGTRKSLQDESPQGPLASSISGSDQAPSQSSMLGTVSKLNPLRYFQTAGAGERDDSVNKGLFPISFFGASSTTTDQFLEQDSDDEGDIDLDSQEQETFRKEFSLPEGEAIGKVVPGYLLRYLPLYGKVYLSDNYICFRSTVYGTSTKVIVPLSDIVHVDKHHGTRFYFHGLGMFTKKDEEIFLEFSTRDTRNSILAGLHDRITPEAQERRKQHNAQAAIDSPSAQLDDPMESRVLDSLQYQDQPVSLAAHPGFKPSRPLHITCLTIGSRGDVQPYIAFCKRLMQDGHSCRIATHGEYKDWIESHGIEFGHVG</sequence>
<dbReference type="PANTHER" id="PTHR48050:SF25">
    <property type="entry name" value="STEROL 3-BETA-GLUCOSYLTRANSFERASE"/>
    <property type="match status" value="1"/>
</dbReference>
<dbReference type="Proteomes" id="UP000748756">
    <property type="component" value="Unassembled WGS sequence"/>
</dbReference>
<dbReference type="CDD" id="cd13216">
    <property type="entry name" value="PH-GRAM2_AGT26"/>
    <property type="match status" value="1"/>
</dbReference>
<organism evidence="3 4">
    <name type="scientific">Linnemannia schmuckeri</name>
    <dbReference type="NCBI Taxonomy" id="64567"/>
    <lineage>
        <taxon>Eukaryota</taxon>
        <taxon>Fungi</taxon>
        <taxon>Fungi incertae sedis</taxon>
        <taxon>Mucoromycota</taxon>
        <taxon>Mortierellomycotina</taxon>
        <taxon>Mortierellomycetes</taxon>
        <taxon>Mortierellales</taxon>
        <taxon>Mortierellaceae</taxon>
        <taxon>Linnemannia</taxon>
    </lineage>
</organism>
<dbReference type="Pfam" id="PF03033">
    <property type="entry name" value="Glyco_transf_28"/>
    <property type="match status" value="1"/>
</dbReference>
<accession>A0A9P5RT30</accession>
<dbReference type="InterPro" id="IPR004276">
    <property type="entry name" value="GlycoTrans_28_N"/>
</dbReference>
<feature type="compositionally biased region" description="Basic and acidic residues" evidence="1">
    <location>
        <begin position="58"/>
        <end position="70"/>
    </location>
</feature>
<evidence type="ECO:0000259" key="2">
    <source>
        <dbReference type="PROSITE" id="PS50003"/>
    </source>
</evidence>
<feature type="non-terminal residue" evidence="3">
    <location>
        <position position="1"/>
    </location>
</feature>
<dbReference type="Pfam" id="PF02893">
    <property type="entry name" value="GRAM"/>
    <property type="match status" value="2"/>
</dbReference>
<dbReference type="GO" id="GO:0005975">
    <property type="term" value="P:carbohydrate metabolic process"/>
    <property type="evidence" value="ECO:0007669"/>
    <property type="project" value="InterPro"/>
</dbReference>
<dbReference type="SMART" id="SM00233">
    <property type="entry name" value="PH"/>
    <property type="match status" value="1"/>
</dbReference>
<dbReference type="EMBL" id="JAAAUQ010001176">
    <property type="protein sequence ID" value="KAF9142185.1"/>
    <property type="molecule type" value="Genomic_DNA"/>
</dbReference>
<comment type="caution">
    <text evidence="3">The sequence shown here is derived from an EMBL/GenBank/DDBJ whole genome shotgun (WGS) entry which is preliminary data.</text>
</comment>
<reference evidence="3" key="1">
    <citation type="journal article" date="2020" name="Fungal Divers.">
        <title>Resolving the Mortierellaceae phylogeny through synthesis of multi-gene phylogenetics and phylogenomics.</title>
        <authorList>
            <person name="Vandepol N."/>
            <person name="Liber J."/>
            <person name="Desiro A."/>
            <person name="Na H."/>
            <person name="Kennedy M."/>
            <person name="Barry K."/>
            <person name="Grigoriev I.V."/>
            <person name="Miller A.N."/>
            <person name="O'Donnell K."/>
            <person name="Stajich J.E."/>
            <person name="Bonito G."/>
        </authorList>
    </citation>
    <scope>NUCLEOTIDE SEQUENCE</scope>
    <source>
        <strain evidence="3">NRRL 6426</strain>
    </source>
</reference>
<dbReference type="Gene3D" id="3.40.50.2000">
    <property type="entry name" value="Glycogen Phosphorylase B"/>
    <property type="match status" value="1"/>
</dbReference>
<dbReference type="CDD" id="cd13215">
    <property type="entry name" value="PH-GRAM1_AGT26"/>
    <property type="match status" value="1"/>
</dbReference>
<dbReference type="InterPro" id="IPR048066">
    <property type="entry name" value="ATG26_PH_GRAM1"/>
</dbReference>
<dbReference type="GO" id="GO:0016758">
    <property type="term" value="F:hexosyltransferase activity"/>
    <property type="evidence" value="ECO:0007669"/>
    <property type="project" value="InterPro"/>
</dbReference>
<evidence type="ECO:0000313" key="3">
    <source>
        <dbReference type="EMBL" id="KAF9142185.1"/>
    </source>
</evidence>
<evidence type="ECO:0000313" key="4">
    <source>
        <dbReference type="Proteomes" id="UP000748756"/>
    </source>
</evidence>
<dbReference type="InterPro" id="IPR011993">
    <property type="entry name" value="PH-like_dom_sf"/>
</dbReference>
<dbReference type="Pfam" id="PF00169">
    <property type="entry name" value="PH"/>
    <property type="match status" value="1"/>
</dbReference>
<dbReference type="SUPFAM" id="SSF53756">
    <property type="entry name" value="UDP-Glycosyltransferase/glycogen phosphorylase"/>
    <property type="match status" value="1"/>
</dbReference>
<dbReference type="SMART" id="SM00568">
    <property type="entry name" value="GRAM"/>
    <property type="match status" value="2"/>
</dbReference>
<dbReference type="GO" id="GO:0016125">
    <property type="term" value="P:sterol metabolic process"/>
    <property type="evidence" value="ECO:0007669"/>
    <property type="project" value="TreeGrafter"/>
</dbReference>
<name>A0A9P5RT30_9FUNG</name>
<dbReference type="SUPFAM" id="SSF50729">
    <property type="entry name" value="PH domain-like"/>
    <property type="match status" value="1"/>
</dbReference>
<keyword evidence="4" id="KW-1185">Reference proteome</keyword>
<dbReference type="AlphaFoldDB" id="A0A9P5RT30"/>
<gene>
    <name evidence="3" type="primary">ATG26_1</name>
    <name evidence="3" type="ORF">BG015_001008</name>
</gene>
<dbReference type="GO" id="GO:0008194">
    <property type="term" value="F:UDP-glycosyltransferase activity"/>
    <property type="evidence" value="ECO:0007669"/>
    <property type="project" value="TreeGrafter"/>
</dbReference>
<protein>
    <submittedName>
        <fullName evidence="3">Sterol 3-beta-glucosyltransferase</fullName>
    </submittedName>
</protein>
<feature type="compositionally biased region" description="Polar residues" evidence="1">
    <location>
        <begin position="356"/>
        <end position="372"/>
    </location>
</feature>
<feature type="domain" description="PH" evidence="2">
    <location>
        <begin position="159"/>
        <end position="253"/>
    </location>
</feature>
<dbReference type="Gene3D" id="2.30.29.30">
    <property type="entry name" value="Pleckstrin-homology domain (PH domain)/Phosphotyrosine-binding domain (PTB)"/>
    <property type="match status" value="2"/>
</dbReference>
<feature type="region of interest" description="Disordered" evidence="1">
    <location>
        <begin position="324"/>
        <end position="372"/>
    </location>
</feature>
<feature type="region of interest" description="Disordered" evidence="1">
    <location>
        <begin position="55"/>
        <end position="88"/>
    </location>
</feature>
<dbReference type="InterPro" id="IPR050426">
    <property type="entry name" value="Glycosyltransferase_28"/>
</dbReference>
<dbReference type="PROSITE" id="PS50003">
    <property type="entry name" value="PH_DOMAIN"/>
    <property type="match status" value="1"/>
</dbReference>
<evidence type="ECO:0000256" key="1">
    <source>
        <dbReference type="SAM" id="MobiDB-lite"/>
    </source>
</evidence>
<dbReference type="InterPro" id="IPR004182">
    <property type="entry name" value="GRAM"/>
</dbReference>
<dbReference type="OrthoDB" id="10261837at2759"/>
<proteinExistence type="predicted"/>
<dbReference type="InterPro" id="IPR048065">
    <property type="entry name" value="ATG26_PH_GRAM2"/>
</dbReference>
<dbReference type="PANTHER" id="PTHR48050">
    <property type="entry name" value="STEROL 3-BETA-GLUCOSYLTRANSFERASE"/>
    <property type="match status" value="1"/>
</dbReference>
<dbReference type="InterPro" id="IPR001849">
    <property type="entry name" value="PH_domain"/>
</dbReference>